<dbReference type="EMBL" id="JOOZ01000039">
    <property type="protein sequence ID" value="OUL66164.1"/>
    <property type="molecule type" value="Genomic_DNA"/>
</dbReference>
<dbReference type="AlphaFoldDB" id="A0A252EIX4"/>
<gene>
    <name evidence="1" type="ORF">HK16_11795</name>
</gene>
<proteinExistence type="predicted"/>
<accession>A0A252EIX4</accession>
<evidence type="ECO:0000313" key="2">
    <source>
        <dbReference type="Proteomes" id="UP000195072"/>
    </source>
</evidence>
<sequence length="66" mass="7614">MGYMDKETFCALFLLTEFFLSGVGLTHLIAISNTFKTQEKTFLSALRSYAPYLQSTFHYFCVITKK</sequence>
<evidence type="ECO:0000313" key="1">
    <source>
        <dbReference type="EMBL" id="OUL66164.1"/>
    </source>
</evidence>
<organism evidence="1 2">
    <name type="scientific">Acetobacter senegalensis</name>
    <dbReference type="NCBI Taxonomy" id="446692"/>
    <lineage>
        <taxon>Bacteria</taxon>
        <taxon>Pseudomonadati</taxon>
        <taxon>Pseudomonadota</taxon>
        <taxon>Alphaproteobacteria</taxon>
        <taxon>Acetobacterales</taxon>
        <taxon>Acetobacteraceae</taxon>
        <taxon>Acetobacter</taxon>
    </lineage>
</organism>
<comment type="caution">
    <text evidence="1">The sequence shown here is derived from an EMBL/GenBank/DDBJ whole genome shotgun (WGS) entry which is preliminary data.</text>
</comment>
<dbReference type="Proteomes" id="UP000195072">
    <property type="component" value="Unassembled WGS sequence"/>
</dbReference>
<protein>
    <submittedName>
        <fullName evidence="1">Uncharacterized protein</fullName>
    </submittedName>
</protein>
<name>A0A252EIX4_9PROT</name>
<reference evidence="1 2" key="1">
    <citation type="submission" date="2014-06" db="EMBL/GenBank/DDBJ databases">
        <authorList>
            <person name="Ju J."/>
            <person name="Zhang J."/>
        </authorList>
    </citation>
    <scope>NUCLEOTIDE SEQUENCE [LARGE SCALE GENOMIC DNA]</scope>
    <source>
        <strain evidence="1">DmL_050</strain>
    </source>
</reference>